<evidence type="ECO:0000313" key="2">
    <source>
        <dbReference type="EMBL" id="CAA9354933.1"/>
    </source>
</evidence>
<feature type="compositionally biased region" description="Low complexity" evidence="1">
    <location>
        <begin position="143"/>
        <end position="159"/>
    </location>
</feature>
<gene>
    <name evidence="2" type="ORF">AVDCRST_MAG89-3361</name>
</gene>
<evidence type="ECO:0000256" key="1">
    <source>
        <dbReference type="SAM" id="MobiDB-lite"/>
    </source>
</evidence>
<feature type="non-terminal residue" evidence="2">
    <location>
        <position position="1"/>
    </location>
</feature>
<reference evidence="2" key="1">
    <citation type="submission" date="2020-02" db="EMBL/GenBank/DDBJ databases">
        <authorList>
            <person name="Meier V. D."/>
        </authorList>
    </citation>
    <scope>NUCLEOTIDE SEQUENCE</scope>
    <source>
        <strain evidence="2">AVDCRST_MAG89</strain>
    </source>
</reference>
<feature type="compositionally biased region" description="Basic and acidic residues" evidence="1">
    <location>
        <begin position="237"/>
        <end position="246"/>
    </location>
</feature>
<name>A0A6J4MDQ1_9BACT</name>
<feature type="compositionally biased region" description="Basic residues" evidence="1">
    <location>
        <begin position="302"/>
        <end position="313"/>
    </location>
</feature>
<keyword evidence="2" id="KW-0547">Nucleotide-binding</keyword>
<proteinExistence type="predicted"/>
<dbReference type="EMBL" id="CADCTV010000702">
    <property type="protein sequence ID" value="CAA9354933.1"/>
    <property type="molecule type" value="Genomic_DNA"/>
</dbReference>
<organism evidence="2">
    <name type="scientific">uncultured Gemmatimonadota bacterium</name>
    <dbReference type="NCBI Taxonomy" id="203437"/>
    <lineage>
        <taxon>Bacteria</taxon>
        <taxon>Pseudomonadati</taxon>
        <taxon>Gemmatimonadota</taxon>
        <taxon>environmental samples</taxon>
    </lineage>
</organism>
<feature type="compositionally biased region" description="Basic residues" evidence="1">
    <location>
        <begin position="247"/>
        <end position="257"/>
    </location>
</feature>
<feature type="region of interest" description="Disordered" evidence="1">
    <location>
        <begin position="1"/>
        <end position="313"/>
    </location>
</feature>
<sequence length="313" mass="34114">APDLRTRPHAHLSRRRDGASRAFAGAGTRHHRVRGRQRGRQEHLHQDPAGAADAHVGRRQRLWPGRPHPRPRDPAAGGLHARARLPSPRHDGHGVRRPHGAHLRPAPGGRPRARRRNAAPRGPVRRTLPPHRRIQHRDEAARKAGAVAGARSAAAAAGRAHQRAGPRRPRGDAGAHPPHRPRVRHRGDGVLAPAGGDRARQRLPGRHRRGPAEERRRAAHVHRRPAAAGRGGGRGDGPADRPADERRHRRARGRRHGAAPPGRRPPVRRSPRRRGRPGAGAGSHGAAPQHAPGPVPRFPQPRQHRGGACRSRL</sequence>
<dbReference type="GO" id="GO:0005524">
    <property type="term" value="F:ATP binding"/>
    <property type="evidence" value="ECO:0007669"/>
    <property type="project" value="UniProtKB-KW"/>
</dbReference>
<keyword evidence="2" id="KW-0067">ATP-binding</keyword>
<protein>
    <submittedName>
        <fullName evidence="2">Efflux ABC transporter, ATP-binding protein</fullName>
    </submittedName>
</protein>
<feature type="compositionally biased region" description="Basic residues" evidence="1">
    <location>
        <begin position="265"/>
        <end position="276"/>
    </location>
</feature>
<accession>A0A6J4MDQ1</accession>
<feature type="non-terminal residue" evidence="2">
    <location>
        <position position="313"/>
    </location>
</feature>
<feature type="compositionally biased region" description="Basic residues" evidence="1">
    <location>
        <begin position="28"/>
        <end position="38"/>
    </location>
</feature>
<dbReference type="AlphaFoldDB" id="A0A6J4MDQ1"/>